<dbReference type="AlphaFoldDB" id="S7XK48"/>
<evidence type="ECO:0000313" key="4">
    <source>
        <dbReference type="EMBL" id="EPR79434.1"/>
    </source>
</evidence>
<sequence length="757" mass="88302">MSDELNNSLSLISTVLNRHGKYKKGLKLELCPEDIYQAFSDILKKCGIENLTEFMRRYYFQDLLNPLNNFLLQTDCFYKHNVKDVLPKELAIDQCNYKKIINLVGHISQVSCICMDNSEKFFFSGGDDGIIKLWDCRTGLALKSIVGHKSNINDLNISDDGRYLASCDVSGVLLIWSLENFEVMYSMDVENEIELVEFIEITENLEYKILVVESKGIIKKITFDENNIINEEENTIIQDAWGSRETRAICITQGKRFLICGGNWPCFMVFDMENFRNDVIALESERFSVISTCASKNKLKFVGATNSNLLLEFEYFDTGTPRMGNLKKRKNSKNKGYWRRDPIYYESETYDRCERVCFLNDDNYIVGVCSDNKIRIFFRRKLKHVIDITGVGVLAPHPTQNVFIHISNDLRIYNSEGDILQIENIRSRIIDIQFTQDGEFLILSDDLGNILLFSLFPFFKIYKNIHQQFFKVDFIHMERDNDSIEEGFTYNLNLEKNENWNASEYKITAEKNIDIYKKIESMAMKHFLNDFMDLEKFQNKINAEYVPPSYYLEQDETTEFSDEMDEEVIQSDYYEEDYYEEEKEKVPRINKRNSILEDSSEYESLSSEEISEKEISECESFPDESDDDVIIRKKNSVHNSDDTMSLDTDDFIVDDIKNMKRNKKLETSSDDYDEDNINITAKNKKGNLNNKNSKFATVKKTSKRKIVPRKKAATKKKQKVRKDLDETSSFSDDFVIKSRQNKTKKNADDTSTLSSDF</sequence>
<dbReference type="InterPro" id="IPR057780">
    <property type="entry name" value="Beta-prop_Vps41"/>
</dbReference>
<dbReference type="InterPro" id="IPR015943">
    <property type="entry name" value="WD40/YVTN_repeat-like_dom_sf"/>
</dbReference>
<dbReference type="Proteomes" id="UP000014978">
    <property type="component" value="Unassembled WGS sequence"/>
</dbReference>
<dbReference type="SUPFAM" id="SSF50978">
    <property type="entry name" value="WD40 repeat-like"/>
    <property type="match status" value="1"/>
</dbReference>
<dbReference type="VEuPathDB" id="MicrosporidiaDB:SLOPH_2073"/>
<dbReference type="PANTHER" id="PTHR16266">
    <property type="entry name" value="WD REPEAT DOMAIN 9"/>
    <property type="match status" value="1"/>
</dbReference>
<dbReference type="PANTHER" id="PTHR16266:SF17">
    <property type="entry name" value="BRWD3"/>
    <property type="match status" value="1"/>
</dbReference>
<evidence type="ECO:0000259" key="3">
    <source>
        <dbReference type="Pfam" id="PF23411"/>
    </source>
</evidence>
<dbReference type="InterPro" id="IPR001680">
    <property type="entry name" value="WD40_rpt"/>
</dbReference>
<dbReference type="STRING" id="1358809.S7XK48"/>
<keyword evidence="1" id="KW-0853">WD repeat</keyword>
<dbReference type="Pfam" id="PF23411">
    <property type="entry name" value="Beta-prop_Vps41"/>
    <property type="match status" value="1"/>
</dbReference>
<name>S7XK48_SPRLO</name>
<accession>S7XK48</accession>
<evidence type="ECO:0000256" key="1">
    <source>
        <dbReference type="PROSITE-ProRule" id="PRU00221"/>
    </source>
</evidence>
<feature type="region of interest" description="Disordered" evidence="2">
    <location>
        <begin position="682"/>
        <end position="757"/>
    </location>
</feature>
<dbReference type="OrthoDB" id="538223at2759"/>
<evidence type="ECO:0000313" key="5">
    <source>
        <dbReference type="Proteomes" id="UP000014978"/>
    </source>
</evidence>
<keyword evidence="5" id="KW-1185">Reference proteome</keyword>
<dbReference type="GO" id="GO:0006357">
    <property type="term" value="P:regulation of transcription by RNA polymerase II"/>
    <property type="evidence" value="ECO:0007669"/>
    <property type="project" value="TreeGrafter"/>
</dbReference>
<feature type="region of interest" description="Disordered" evidence="2">
    <location>
        <begin position="599"/>
        <end position="625"/>
    </location>
</feature>
<protein>
    <submittedName>
        <fullName evidence="4">WD40 repeat protein</fullName>
    </submittedName>
</protein>
<feature type="domain" description="Vps41 beta-propeller" evidence="3">
    <location>
        <begin position="96"/>
        <end position="240"/>
    </location>
</feature>
<dbReference type="OMA" id="MFDRSET"/>
<dbReference type="GO" id="GO:0008360">
    <property type="term" value="P:regulation of cell shape"/>
    <property type="evidence" value="ECO:0007669"/>
    <property type="project" value="TreeGrafter"/>
</dbReference>
<dbReference type="EMBL" id="ATCN01000255">
    <property type="protein sequence ID" value="EPR79434.1"/>
    <property type="molecule type" value="Genomic_DNA"/>
</dbReference>
<gene>
    <name evidence="4" type="ORF">SLOPH_2073</name>
</gene>
<dbReference type="InParanoid" id="S7XK48"/>
<proteinExistence type="predicted"/>
<dbReference type="HOGENOM" id="CLU_027891_0_0_1"/>
<dbReference type="InterPro" id="IPR052060">
    <property type="entry name" value="Bromo_WD_repeat"/>
</dbReference>
<comment type="caution">
    <text evidence="4">The sequence shown here is derived from an EMBL/GenBank/DDBJ whole genome shotgun (WGS) entry which is preliminary data.</text>
</comment>
<dbReference type="GO" id="GO:0007010">
    <property type="term" value="P:cytoskeleton organization"/>
    <property type="evidence" value="ECO:0007669"/>
    <property type="project" value="TreeGrafter"/>
</dbReference>
<organism evidence="4 5">
    <name type="scientific">Spraguea lophii (strain 42_110)</name>
    <name type="common">Microsporidian parasite</name>
    <dbReference type="NCBI Taxonomy" id="1358809"/>
    <lineage>
        <taxon>Eukaryota</taxon>
        <taxon>Fungi</taxon>
        <taxon>Fungi incertae sedis</taxon>
        <taxon>Microsporidia</taxon>
        <taxon>Spragueidae</taxon>
        <taxon>Spraguea</taxon>
    </lineage>
</organism>
<evidence type="ECO:0000256" key="2">
    <source>
        <dbReference type="SAM" id="MobiDB-lite"/>
    </source>
</evidence>
<feature type="repeat" description="WD" evidence="1">
    <location>
        <begin position="103"/>
        <end position="144"/>
    </location>
</feature>
<dbReference type="SMART" id="SM00320">
    <property type="entry name" value="WD40"/>
    <property type="match status" value="4"/>
</dbReference>
<feature type="repeat" description="WD" evidence="1">
    <location>
        <begin position="145"/>
        <end position="186"/>
    </location>
</feature>
<feature type="compositionally biased region" description="Basic residues" evidence="2">
    <location>
        <begin position="700"/>
        <end position="720"/>
    </location>
</feature>
<dbReference type="PROSITE" id="PS50294">
    <property type="entry name" value="WD_REPEATS_REGION"/>
    <property type="match status" value="2"/>
</dbReference>
<dbReference type="PROSITE" id="PS50082">
    <property type="entry name" value="WD_REPEATS_2"/>
    <property type="match status" value="2"/>
</dbReference>
<dbReference type="GO" id="GO:0005634">
    <property type="term" value="C:nucleus"/>
    <property type="evidence" value="ECO:0007669"/>
    <property type="project" value="TreeGrafter"/>
</dbReference>
<dbReference type="InterPro" id="IPR036322">
    <property type="entry name" value="WD40_repeat_dom_sf"/>
</dbReference>
<dbReference type="Gene3D" id="2.130.10.10">
    <property type="entry name" value="YVTN repeat-like/Quinoprotein amine dehydrogenase"/>
    <property type="match status" value="1"/>
</dbReference>
<reference evidence="5" key="1">
    <citation type="journal article" date="2013" name="PLoS Genet.">
        <title>The genome of Spraguea lophii and the basis of host-microsporidian interactions.</title>
        <authorList>
            <person name="Campbell S.E."/>
            <person name="Williams T.A."/>
            <person name="Yousuf A."/>
            <person name="Soanes D.M."/>
            <person name="Paszkiewicz K.H."/>
            <person name="Williams B.A.P."/>
        </authorList>
    </citation>
    <scope>NUCLEOTIDE SEQUENCE [LARGE SCALE GENOMIC DNA]</scope>
    <source>
        <strain evidence="5">42_110</strain>
    </source>
</reference>